<keyword evidence="5 6" id="KW-0472">Membrane</keyword>
<accession>A0ABW5GSJ0</accession>
<evidence type="ECO:0000256" key="4">
    <source>
        <dbReference type="ARBA" id="ARBA00022989"/>
    </source>
</evidence>
<feature type="chain" id="PRO_5047266518" evidence="7">
    <location>
        <begin position="27"/>
        <end position="752"/>
    </location>
</feature>
<dbReference type="RefSeq" id="WP_345386270.1">
    <property type="nucleotide sequence ID" value="NZ_BAABHG010000001.1"/>
</dbReference>
<evidence type="ECO:0000259" key="8">
    <source>
        <dbReference type="Pfam" id="PF02687"/>
    </source>
</evidence>
<dbReference type="EMBL" id="JBHUKU010000022">
    <property type="protein sequence ID" value="MFD2463873.1"/>
    <property type="molecule type" value="Genomic_DNA"/>
</dbReference>
<feature type="signal peptide" evidence="7">
    <location>
        <begin position="1"/>
        <end position="26"/>
    </location>
</feature>
<keyword evidence="7" id="KW-0732">Signal</keyword>
<keyword evidence="10" id="KW-1185">Reference proteome</keyword>
<feature type="transmembrane region" description="Helical" evidence="6">
    <location>
        <begin position="278"/>
        <end position="299"/>
    </location>
</feature>
<evidence type="ECO:0000256" key="2">
    <source>
        <dbReference type="ARBA" id="ARBA00022475"/>
    </source>
</evidence>
<evidence type="ECO:0000256" key="7">
    <source>
        <dbReference type="SAM" id="SignalP"/>
    </source>
</evidence>
<feature type="domain" description="ABC3 transporter permease C-terminal" evidence="8">
    <location>
        <begin position="632"/>
        <end position="738"/>
    </location>
</feature>
<feature type="transmembrane region" description="Helical" evidence="6">
    <location>
        <begin position="400"/>
        <end position="421"/>
    </location>
</feature>
<dbReference type="Pfam" id="PF02687">
    <property type="entry name" value="FtsX"/>
    <property type="match status" value="2"/>
</dbReference>
<feature type="transmembrane region" description="Helical" evidence="6">
    <location>
        <begin position="716"/>
        <end position="740"/>
    </location>
</feature>
<evidence type="ECO:0000256" key="6">
    <source>
        <dbReference type="SAM" id="Phobius"/>
    </source>
</evidence>
<evidence type="ECO:0000313" key="10">
    <source>
        <dbReference type="Proteomes" id="UP001597419"/>
    </source>
</evidence>
<protein>
    <submittedName>
        <fullName evidence="9">FtsX-like permease family protein</fullName>
    </submittedName>
</protein>
<sequence>MSTGGKGQFRAALPRLALTAAGIALAVATLLAAASAGNVANSRADRLAATALVTAPKPGVRPLYLRTDDARVHGDEVWASRVAASDATSPVPPGLSRLPAPGELLVSPALAEKLASPDGAPLRARFPGTVTGEIGKAGLHDAGELRLYTGDETAELAADPLVAKVFGFGDPAGRFELGSRIFLLVVPLAVVVLLPLLIFVTTASRMGAAHRERRLAALRLLGVPAARTRRIAAAESLLGAGAGVVLGGLLFLGLRAVIGRLDLFGIRVFASDFVPPVAQAAVILALVPVLAMAAAVFGLRRTVVEPLGVVRRGRTVERMVWWRWTIIGLGLLSLAYTYSAEKRTKDGLVIFAMGAGTVLVLLGVVALLPWAVERIVGRLTGGPPSWQLAIRRLQLDSGTAGRVVSGLVVVLAGLLLAQNVLVAVRAAGAPPGTSAMPGAPVEITAGQGFLSETLDRAGAAPGVRGVHVVREVHVERRDYGSGTLQIGDCAALALRAGIGPCHDGDVFAVDGRPEGYRSPLPPGPVLLPPGRSGPEWTVPAPVRRVPAGAAVRGADGALLVTPGALRDVDLTRLGVPATVLMTGAGPAPDLADRVTAALGTLNWRVTVRANDPAAASAPPDRQSAGLRAVTLAASVFVLVVAVLSLFMLSVEQITERRRLLAALTAAGVPRAVLARSLLWQTALPVVVGVVLALVAGVGLTLPVLHLSGTPVVLDPATLGGMAVVTVLGVLAVTGLTFPLLRRATRVTSPRVD</sequence>
<feature type="domain" description="ABC3 transporter permease C-terminal" evidence="8">
    <location>
        <begin position="189"/>
        <end position="301"/>
    </location>
</feature>
<feature type="transmembrane region" description="Helical" evidence="6">
    <location>
        <begin position="628"/>
        <end position="648"/>
    </location>
</feature>
<keyword evidence="3 6" id="KW-0812">Transmembrane</keyword>
<feature type="transmembrane region" description="Helical" evidence="6">
    <location>
        <begin position="320"/>
        <end position="338"/>
    </location>
</feature>
<keyword evidence="4 6" id="KW-1133">Transmembrane helix</keyword>
<evidence type="ECO:0000256" key="5">
    <source>
        <dbReference type="ARBA" id="ARBA00023136"/>
    </source>
</evidence>
<feature type="transmembrane region" description="Helical" evidence="6">
    <location>
        <begin position="181"/>
        <end position="204"/>
    </location>
</feature>
<comment type="caution">
    <text evidence="9">The sequence shown here is derived from an EMBL/GenBank/DDBJ whole genome shotgun (WGS) entry which is preliminary data.</text>
</comment>
<feature type="transmembrane region" description="Helical" evidence="6">
    <location>
        <begin position="237"/>
        <end position="258"/>
    </location>
</feature>
<evidence type="ECO:0000313" key="9">
    <source>
        <dbReference type="EMBL" id="MFD2463873.1"/>
    </source>
</evidence>
<evidence type="ECO:0000256" key="3">
    <source>
        <dbReference type="ARBA" id="ARBA00022692"/>
    </source>
</evidence>
<reference evidence="10" key="1">
    <citation type="journal article" date="2019" name="Int. J. Syst. Evol. Microbiol.">
        <title>The Global Catalogue of Microorganisms (GCM) 10K type strain sequencing project: providing services to taxonomists for standard genome sequencing and annotation.</title>
        <authorList>
            <consortium name="The Broad Institute Genomics Platform"/>
            <consortium name="The Broad Institute Genome Sequencing Center for Infectious Disease"/>
            <person name="Wu L."/>
            <person name="Ma J."/>
        </authorList>
    </citation>
    <scope>NUCLEOTIDE SEQUENCE [LARGE SCALE GENOMIC DNA]</scope>
    <source>
        <strain evidence="10">CGMCC 4.7643</strain>
    </source>
</reference>
<feature type="transmembrane region" description="Helical" evidence="6">
    <location>
        <begin position="350"/>
        <end position="372"/>
    </location>
</feature>
<proteinExistence type="predicted"/>
<keyword evidence="2" id="KW-1003">Cell membrane</keyword>
<name>A0ABW5GSJ0_9PSEU</name>
<feature type="transmembrane region" description="Helical" evidence="6">
    <location>
        <begin position="682"/>
        <end position="704"/>
    </location>
</feature>
<dbReference type="Proteomes" id="UP001597419">
    <property type="component" value="Unassembled WGS sequence"/>
</dbReference>
<dbReference type="InterPro" id="IPR003838">
    <property type="entry name" value="ABC3_permease_C"/>
</dbReference>
<comment type="subcellular location">
    <subcellularLocation>
        <location evidence="1">Cell membrane</location>
        <topology evidence="1">Multi-pass membrane protein</topology>
    </subcellularLocation>
</comment>
<evidence type="ECO:0000256" key="1">
    <source>
        <dbReference type="ARBA" id="ARBA00004651"/>
    </source>
</evidence>
<organism evidence="9 10">
    <name type="scientific">Amycolatopsis samaneae</name>
    <dbReference type="NCBI Taxonomy" id="664691"/>
    <lineage>
        <taxon>Bacteria</taxon>
        <taxon>Bacillati</taxon>
        <taxon>Actinomycetota</taxon>
        <taxon>Actinomycetes</taxon>
        <taxon>Pseudonocardiales</taxon>
        <taxon>Pseudonocardiaceae</taxon>
        <taxon>Amycolatopsis</taxon>
    </lineage>
</organism>
<gene>
    <name evidence="9" type="ORF">ACFSYJ_35020</name>
</gene>